<dbReference type="PANTHER" id="PTHR48079">
    <property type="entry name" value="PROTEIN YEEZ"/>
    <property type="match status" value="1"/>
</dbReference>
<dbReference type="InterPro" id="IPR051783">
    <property type="entry name" value="NAD(P)-dependent_oxidoreduct"/>
</dbReference>
<dbReference type="RefSeq" id="WP_150648299.1">
    <property type="nucleotide sequence ID" value="NZ_CABVIN010000006.1"/>
</dbReference>
<evidence type="ECO:0000313" key="2">
    <source>
        <dbReference type="EMBL" id="VVP29132.1"/>
    </source>
</evidence>
<dbReference type="Proteomes" id="UP000377224">
    <property type="component" value="Unassembled WGS sequence"/>
</dbReference>
<dbReference type="SUPFAM" id="SSF51735">
    <property type="entry name" value="NAD(P)-binding Rossmann-fold domains"/>
    <property type="match status" value="1"/>
</dbReference>
<dbReference type="GO" id="GO:0016853">
    <property type="term" value="F:isomerase activity"/>
    <property type="evidence" value="ECO:0007669"/>
    <property type="project" value="UniProtKB-KW"/>
</dbReference>
<dbReference type="InterPro" id="IPR036291">
    <property type="entry name" value="NAD(P)-bd_dom_sf"/>
</dbReference>
<dbReference type="EMBL" id="CABVIN010000006">
    <property type="protein sequence ID" value="VVP29132.1"/>
    <property type="molecule type" value="Genomic_DNA"/>
</dbReference>
<proteinExistence type="predicted"/>
<dbReference type="PANTHER" id="PTHR48079:SF6">
    <property type="entry name" value="NAD(P)-BINDING DOMAIN-CONTAINING PROTEIN-RELATED"/>
    <property type="match status" value="1"/>
</dbReference>
<evidence type="ECO:0000259" key="1">
    <source>
        <dbReference type="Pfam" id="PF01370"/>
    </source>
</evidence>
<organism evidence="2 3">
    <name type="scientific">Pseudomonas fluorescens</name>
    <dbReference type="NCBI Taxonomy" id="294"/>
    <lineage>
        <taxon>Bacteria</taxon>
        <taxon>Pseudomonadati</taxon>
        <taxon>Pseudomonadota</taxon>
        <taxon>Gammaproteobacteria</taxon>
        <taxon>Pseudomonadales</taxon>
        <taxon>Pseudomonadaceae</taxon>
        <taxon>Pseudomonas</taxon>
    </lineage>
</organism>
<dbReference type="CDD" id="cd05232">
    <property type="entry name" value="UDP_G4E_4_SDR_e"/>
    <property type="match status" value="1"/>
</dbReference>
<dbReference type="InterPro" id="IPR001509">
    <property type="entry name" value="Epimerase_deHydtase"/>
</dbReference>
<feature type="domain" description="NAD-dependent epimerase/dehydratase" evidence="1">
    <location>
        <begin position="6"/>
        <end position="228"/>
    </location>
</feature>
<dbReference type="GO" id="GO:0004029">
    <property type="term" value="F:aldehyde dehydrogenase (NAD+) activity"/>
    <property type="evidence" value="ECO:0007669"/>
    <property type="project" value="TreeGrafter"/>
</dbReference>
<dbReference type="Gene3D" id="3.40.50.720">
    <property type="entry name" value="NAD(P)-binding Rossmann-like Domain"/>
    <property type="match status" value="1"/>
</dbReference>
<reference evidence="2 3" key="1">
    <citation type="submission" date="2019-09" db="EMBL/GenBank/DDBJ databases">
        <authorList>
            <person name="Chandra G."/>
            <person name="Truman W A."/>
        </authorList>
    </citation>
    <scope>NUCLEOTIDE SEQUENCE [LARGE SCALE GENOMIC DNA]</scope>
    <source>
        <strain evidence="2">PS896</strain>
    </source>
</reference>
<evidence type="ECO:0000313" key="3">
    <source>
        <dbReference type="Proteomes" id="UP000377224"/>
    </source>
</evidence>
<dbReference type="GO" id="GO:0005737">
    <property type="term" value="C:cytoplasm"/>
    <property type="evidence" value="ECO:0007669"/>
    <property type="project" value="TreeGrafter"/>
</dbReference>
<name>A0A5E7MWN9_PSEFL</name>
<gene>
    <name evidence="2" type="primary">gnu</name>
    <name evidence="2" type="ORF">PS896_04250</name>
</gene>
<dbReference type="Pfam" id="PF01370">
    <property type="entry name" value="Epimerase"/>
    <property type="match status" value="1"/>
</dbReference>
<keyword evidence="2" id="KW-0413">Isomerase</keyword>
<dbReference type="AlphaFoldDB" id="A0A5E7MWN9"/>
<dbReference type="EC" id="5.1.3.26" evidence="2"/>
<sequence length="320" mass="34488">MSVSRVLVTGASGFVGEAVVYKLLLDRRYTPIAASRGRTRLDGLCQVVPFELGGAATTTPMMGIDVVIHAAARVHVMDDKAVDALAEFRRINVDGTVSLARSAAAAGVKRFIFISSIKVNGESTEPGEPFQADIEPQPMDPYGISKMEAEIALRVVAREAGIEVVIIRPPLVYGPGVKANFLSMMRWLDRGVVLPLGAIGNRRSLVAIGNLVDLLVTCIDHPAAAGQTFLVSDDADMSTTQLLENMARALGKKARLIPLPVWVLKSVASCLGKQGVAQRLCSSLQVDIKKTRDVLGWVPPVSVEKALRQTADYYQDLKNR</sequence>
<accession>A0A5E7MWN9</accession>
<protein>
    <submittedName>
        <fullName evidence="2">N-acetyl-alpha-D-glucosaminyl-diphospho-ditrans, octacis-undecaprenol 4-epimerase</fullName>
        <ecNumber evidence="2">5.1.3.26</ecNumber>
    </submittedName>
</protein>